<evidence type="ECO:0000313" key="3">
    <source>
        <dbReference type="Proteomes" id="UP000801864"/>
    </source>
</evidence>
<keyword evidence="3" id="KW-1185">Reference proteome</keyword>
<proteinExistence type="predicted"/>
<evidence type="ECO:0000256" key="1">
    <source>
        <dbReference type="SAM" id="MobiDB-lite"/>
    </source>
</evidence>
<dbReference type="Proteomes" id="UP000801864">
    <property type="component" value="Unassembled WGS sequence"/>
</dbReference>
<gene>
    <name evidence="2" type="ORF">CFAM422_002640</name>
</gene>
<comment type="caution">
    <text evidence="2">The sequence shown here is derived from an EMBL/GenBank/DDBJ whole genome shotgun (WGS) entry which is preliminary data.</text>
</comment>
<dbReference type="EMBL" id="QLNT01000004">
    <property type="protein sequence ID" value="KAF3074926.1"/>
    <property type="molecule type" value="Genomic_DNA"/>
</dbReference>
<reference evidence="2 3" key="1">
    <citation type="submission" date="2018-06" db="EMBL/GenBank/DDBJ databases">
        <title>Genome analysis of cellulolytic fungus Trichoderma lentiforme CFAM-422.</title>
        <authorList>
            <person name="Steindorff A.S."/>
            <person name="Formighieri E.F."/>
            <person name="Midorikawa G.E.O."/>
            <person name="Tamietti M.S."/>
            <person name="Ramos E.Z."/>
            <person name="Silva A.S."/>
            <person name="Bon E.P.S."/>
            <person name="Mendes T.D."/>
            <person name="Damaso M.C.T."/>
            <person name="Favaro L.C.L."/>
        </authorList>
    </citation>
    <scope>NUCLEOTIDE SEQUENCE [LARGE SCALE GENOMIC DNA]</scope>
    <source>
        <strain evidence="2 3">CFAM-422</strain>
    </source>
</reference>
<feature type="region of interest" description="Disordered" evidence="1">
    <location>
        <begin position="21"/>
        <end position="59"/>
    </location>
</feature>
<sequence length="87" mass="9247">MPSTPGCKPRCVVNHLPPRLYTASTKDSGEASPTCLSRTANVEPRSLSPGGPARSRKMPHWGSRLPIAWAENRATAVDGGFSGPLSY</sequence>
<accession>A0A9P5CEG9</accession>
<dbReference type="AlphaFoldDB" id="A0A9P5CEG9"/>
<name>A0A9P5CEG9_9HYPO</name>
<evidence type="ECO:0000313" key="2">
    <source>
        <dbReference type="EMBL" id="KAF3074926.1"/>
    </source>
</evidence>
<protein>
    <submittedName>
        <fullName evidence="2">Uncharacterized protein</fullName>
    </submittedName>
</protein>
<organism evidence="2 3">
    <name type="scientific">Trichoderma lentiforme</name>
    <dbReference type="NCBI Taxonomy" id="1567552"/>
    <lineage>
        <taxon>Eukaryota</taxon>
        <taxon>Fungi</taxon>
        <taxon>Dikarya</taxon>
        <taxon>Ascomycota</taxon>
        <taxon>Pezizomycotina</taxon>
        <taxon>Sordariomycetes</taxon>
        <taxon>Hypocreomycetidae</taxon>
        <taxon>Hypocreales</taxon>
        <taxon>Hypocreaceae</taxon>
        <taxon>Trichoderma</taxon>
    </lineage>
</organism>